<keyword evidence="1" id="KW-0472">Membrane</keyword>
<evidence type="ECO:0000313" key="3">
    <source>
        <dbReference type="Proteomes" id="UP000092460"/>
    </source>
</evidence>
<name>A0A1B0BVD4_9MUSC</name>
<dbReference type="Proteomes" id="UP000092460">
    <property type="component" value="Unassembled WGS sequence"/>
</dbReference>
<keyword evidence="1" id="KW-1133">Transmembrane helix</keyword>
<dbReference type="EnsemblMetazoa" id="GPPI041647-RA">
    <property type="protein sequence ID" value="GPPI041647-PA"/>
    <property type="gene ID" value="GPPI041647"/>
</dbReference>
<keyword evidence="3" id="KW-1185">Reference proteome</keyword>
<evidence type="ECO:0000256" key="1">
    <source>
        <dbReference type="SAM" id="Phobius"/>
    </source>
</evidence>
<dbReference type="AlphaFoldDB" id="A0A1B0BVD4"/>
<keyword evidence="1" id="KW-0812">Transmembrane</keyword>
<sequence>MCLQMKKVAKPLEKSTAFQGLLNGTDGVLLRQKDLKKGLLWAIASHAVIIITTHSGLLTNRSQTV</sequence>
<proteinExistence type="predicted"/>
<evidence type="ECO:0000313" key="2">
    <source>
        <dbReference type="EnsemblMetazoa" id="GPPI041647-PA"/>
    </source>
</evidence>
<protein>
    <submittedName>
        <fullName evidence="2">Uncharacterized protein</fullName>
    </submittedName>
</protein>
<feature type="transmembrane region" description="Helical" evidence="1">
    <location>
        <begin position="39"/>
        <end position="58"/>
    </location>
</feature>
<dbReference type="EMBL" id="JXJN01021227">
    <property type="status" value="NOT_ANNOTATED_CDS"/>
    <property type="molecule type" value="Genomic_DNA"/>
</dbReference>
<dbReference type="VEuPathDB" id="VectorBase:GPPI041647"/>
<accession>A0A1B0BVD4</accession>
<reference evidence="3" key="1">
    <citation type="submission" date="2015-01" db="EMBL/GenBank/DDBJ databases">
        <authorList>
            <person name="Aksoy S."/>
            <person name="Warren W."/>
            <person name="Wilson R.K."/>
        </authorList>
    </citation>
    <scope>NUCLEOTIDE SEQUENCE [LARGE SCALE GENOMIC DNA]</scope>
    <source>
        <strain evidence="3">IAEA</strain>
    </source>
</reference>
<organism evidence="2 3">
    <name type="scientific">Glossina palpalis gambiensis</name>
    <dbReference type="NCBI Taxonomy" id="67801"/>
    <lineage>
        <taxon>Eukaryota</taxon>
        <taxon>Metazoa</taxon>
        <taxon>Ecdysozoa</taxon>
        <taxon>Arthropoda</taxon>
        <taxon>Hexapoda</taxon>
        <taxon>Insecta</taxon>
        <taxon>Pterygota</taxon>
        <taxon>Neoptera</taxon>
        <taxon>Endopterygota</taxon>
        <taxon>Diptera</taxon>
        <taxon>Brachycera</taxon>
        <taxon>Muscomorpha</taxon>
        <taxon>Hippoboscoidea</taxon>
        <taxon>Glossinidae</taxon>
        <taxon>Glossina</taxon>
    </lineage>
</organism>
<reference evidence="2" key="2">
    <citation type="submission" date="2020-05" db="UniProtKB">
        <authorList>
            <consortium name="EnsemblMetazoa"/>
        </authorList>
    </citation>
    <scope>IDENTIFICATION</scope>
    <source>
        <strain evidence="2">IAEA</strain>
    </source>
</reference>